<dbReference type="InterPro" id="IPR000182">
    <property type="entry name" value="GNAT_dom"/>
</dbReference>
<accession>A0A5B8UCE0</accession>
<evidence type="ECO:0000313" key="4">
    <source>
        <dbReference type="EMBL" id="QEC50715.1"/>
    </source>
</evidence>
<dbReference type="PANTHER" id="PTHR43877">
    <property type="entry name" value="AMINOALKYLPHOSPHONATE N-ACETYLTRANSFERASE-RELATED-RELATED"/>
    <property type="match status" value="1"/>
</dbReference>
<dbReference type="InterPro" id="IPR016181">
    <property type="entry name" value="Acyl_CoA_acyltransferase"/>
</dbReference>
<keyword evidence="1 4" id="KW-0808">Transferase</keyword>
<dbReference type="InterPro" id="IPR050832">
    <property type="entry name" value="Bact_Acetyltransf"/>
</dbReference>
<dbReference type="PROSITE" id="PS51186">
    <property type="entry name" value="GNAT"/>
    <property type="match status" value="1"/>
</dbReference>
<dbReference type="Gene3D" id="3.40.630.30">
    <property type="match status" value="1"/>
</dbReference>
<reference evidence="4 5" key="1">
    <citation type="journal article" date="2018" name="J. Microbiol.">
        <title>Baekduia soli gen. nov., sp. nov., a novel bacterium isolated from the soil of Baekdu Mountain and proposal of a novel family name, Baekduiaceae fam. nov.</title>
        <authorList>
            <person name="An D.S."/>
            <person name="Siddiqi M.Z."/>
            <person name="Kim K.H."/>
            <person name="Yu H.S."/>
            <person name="Im W.T."/>
        </authorList>
    </citation>
    <scope>NUCLEOTIDE SEQUENCE [LARGE SCALE GENOMIC DNA]</scope>
    <source>
        <strain evidence="4 5">BR7-21</strain>
    </source>
</reference>
<dbReference type="PANTHER" id="PTHR43877:SF1">
    <property type="entry name" value="ACETYLTRANSFERASE"/>
    <property type="match status" value="1"/>
</dbReference>
<proteinExistence type="predicted"/>
<sequence>MRVQPVDADVVRPLRQAVLRPHEGLADQVYPGDDVPGALHVAAHDAAGALVGVASISPEPHPDTPREGDWRIRGMATDPAARGIGAGALLLAAVLEHARAQGGRRAWCNARTPARGFYERAGLEAEGEEFTLPDIGPHVRMAREL</sequence>
<evidence type="ECO:0000313" key="5">
    <source>
        <dbReference type="Proteomes" id="UP000321805"/>
    </source>
</evidence>
<evidence type="ECO:0000256" key="2">
    <source>
        <dbReference type="ARBA" id="ARBA00023315"/>
    </source>
</evidence>
<dbReference type="SUPFAM" id="SSF55729">
    <property type="entry name" value="Acyl-CoA N-acyltransferases (Nat)"/>
    <property type="match status" value="1"/>
</dbReference>
<dbReference type="Pfam" id="PF00583">
    <property type="entry name" value="Acetyltransf_1"/>
    <property type="match status" value="1"/>
</dbReference>
<keyword evidence="2" id="KW-0012">Acyltransferase</keyword>
<organism evidence="4 5">
    <name type="scientific">Baekduia soli</name>
    <dbReference type="NCBI Taxonomy" id="496014"/>
    <lineage>
        <taxon>Bacteria</taxon>
        <taxon>Bacillati</taxon>
        <taxon>Actinomycetota</taxon>
        <taxon>Thermoleophilia</taxon>
        <taxon>Solirubrobacterales</taxon>
        <taxon>Baekduiaceae</taxon>
        <taxon>Baekduia</taxon>
    </lineage>
</organism>
<name>A0A5B8UCE0_9ACTN</name>
<dbReference type="Proteomes" id="UP000321805">
    <property type="component" value="Chromosome"/>
</dbReference>
<feature type="domain" description="N-acetyltransferase" evidence="3">
    <location>
        <begin position="1"/>
        <end position="145"/>
    </location>
</feature>
<dbReference type="AlphaFoldDB" id="A0A5B8UCE0"/>
<keyword evidence="5" id="KW-1185">Reference proteome</keyword>
<evidence type="ECO:0000259" key="3">
    <source>
        <dbReference type="PROSITE" id="PS51186"/>
    </source>
</evidence>
<gene>
    <name evidence="4" type="ORF">FSW04_09525</name>
</gene>
<dbReference type="EMBL" id="CP042430">
    <property type="protein sequence ID" value="QEC50715.1"/>
    <property type="molecule type" value="Genomic_DNA"/>
</dbReference>
<dbReference type="GO" id="GO:0016747">
    <property type="term" value="F:acyltransferase activity, transferring groups other than amino-acyl groups"/>
    <property type="evidence" value="ECO:0007669"/>
    <property type="project" value="InterPro"/>
</dbReference>
<dbReference type="OrthoDB" id="9796171at2"/>
<evidence type="ECO:0000256" key="1">
    <source>
        <dbReference type="ARBA" id="ARBA00022679"/>
    </source>
</evidence>
<protein>
    <submittedName>
        <fullName evidence="4">GNAT family N-acetyltransferase</fullName>
    </submittedName>
</protein>
<dbReference type="KEGG" id="bsol:FSW04_09525"/>